<dbReference type="Proteomes" id="UP001595868">
    <property type="component" value="Unassembled WGS sequence"/>
</dbReference>
<name>A0ABV8KP82_9ACTN</name>
<keyword evidence="2" id="KW-1185">Reference proteome</keyword>
<evidence type="ECO:0008006" key="3">
    <source>
        <dbReference type="Google" id="ProtNLM"/>
    </source>
</evidence>
<sequence>MPDLLTVTPIIYARQYDGTNSAEMLVPITPEAGPAIVSEEDGVLTLAPGPIPFGSVTVQTGQYVIYECPDGYPPGQRIPWLAVDTLDAYHVLATNGGAA</sequence>
<protein>
    <recommendedName>
        <fullName evidence="3">Ig-like domain-containing protein</fullName>
    </recommendedName>
</protein>
<gene>
    <name evidence="1" type="ORF">ACFOX0_17775</name>
</gene>
<accession>A0ABV8KP82</accession>
<dbReference type="RefSeq" id="WP_377547113.1">
    <property type="nucleotide sequence ID" value="NZ_JBHSBN010000011.1"/>
</dbReference>
<proteinExistence type="predicted"/>
<evidence type="ECO:0000313" key="2">
    <source>
        <dbReference type="Proteomes" id="UP001595868"/>
    </source>
</evidence>
<evidence type="ECO:0000313" key="1">
    <source>
        <dbReference type="EMBL" id="MFC4107767.1"/>
    </source>
</evidence>
<comment type="caution">
    <text evidence="1">The sequence shown here is derived from an EMBL/GenBank/DDBJ whole genome shotgun (WGS) entry which is preliminary data.</text>
</comment>
<dbReference type="EMBL" id="JBHSBN010000011">
    <property type="protein sequence ID" value="MFC4107767.1"/>
    <property type="molecule type" value="Genomic_DNA"/>
</dbReference>
<reference evidence="2" key="1">
    <citation type="journal article" date="2019" name="Int. J. Syst. Evol. Microbiol.">
        <title>The Global Catalogue of Microorganisms (GCM) 10K type strain sequencing project: providing services to taxonomists for standard genome sequencing and annotation.</title>
        <authorList>
            <consortium name="The Broad Institute Genomics Platform"/>
            <consortium name="The Broad Institute Genome Sequencing Center for Infectious Disease"/>
            <person name="Wu L."/>
            <person name="Ma J."/>
        </authorList>
    </citation>
    <scope>NUCLEOTIDE SEQUENCE [LARGE SCALE GENOMIC DNA]</scope>
    <source>
        <strain evidence="2">2902at01</strain>
    </source>
</reference>
<organism evidence="1 2">
    <name type="scientific">Micromonospora zhanjiangensis</name>
    <dbReference type="NCBI Taxonomy" id="1522057"/>
    <lineage>
        <taxon>Bacteria</taxon>
        <taxon>Bacillati</taxon>
        <taxon>Actinomycetota</taxon>
        <taxon>Actinomycetes</taxon>
        <taxon>Micromonosporales</taxon>
        <taxon>Micromonosporaceae</taxon>
        <taxon>Micromonospora</taxon>
    </lineage>
</organism>